<protein>
    <recommendedName>
        <fullName evidence="3">Type II toxin-antitoxin system RelE/ParE family toxin</fullName>
    </recommendedName>
</protein>
<evidence type="ECO:0000313" key="1">
    <source>
        <dbReference type="EMBL" id="SLM28779.1"/>
    </source>
</evidence>
<dbReference type="OrthoDB" id="3233388at2"/>
<organism evidence="1 2">
    <name type="scientific">Desulfamplus magnetovallimortis</name>
    <dbReference type="NCBI Taxonomy" id="1246637"/>
    <lineage>
        <taxon>Bacteria</taxon>
        <taxon>Pseudomonadati</taxon>
        <taxon>Thermodesulfobacteriota</taxon>
        <taxon>Desulfobacteria</taxon>
        <taxon>Desulfobacterales</taxon>
        <taxon>Desulfobacteraceae</taxon>
        <taxon>Desulfamplus</taxon>
    </lineage>
</organism>
<keyword evidence="2" id="KW-1185">Reference proteome</keyword>
<dbReference type="InterPro" id="IPR009241">
    <property type="entry name" value="HigB-like"/>
</dbReference>
<dbReference type="STRING" id="1246637.MTBBW1_1540005"/>
<gene>
    <name evidence="1" type="ORF">MTBBW1_1540005</name>
</gene>
<sequence length="111" mass="12769">MTWEISYYSEALQEKIANLPTGIQARYIHLTQRMSIHGANLGMPHTKSLKNGLFELRMKSKEGIGRVFYCTLLGKRIVMLHTFVKKSRRTPAKELTIAVSRMNEVKENDDT</sequence>
<dbReference type="EMBL" id="FWEV01000062">
    <property type="protein sequence ID" value="SLM28779.1"/>
    <property type="molecule type" value="Genomic_DNA"/>
</dbReference>
<proteinExistence type="predicted"/>
<dbReference type="Proteomes" id="UP000191931">
    <property type="component" value="Unassembled WGS sequence"/>
</dbReference>
<dbReference type="AlphaFoldDB" id="A0A1W1H8I5"/>
<accession>A0A1W1H8I5</accession>
<evidence type="ECO:0008006" key="3">
    <source>
        <dbReference type="Google" id="ProtNLM"/>
    </source>
</evidence>
<evidence type="ECO:0000313" key="2">
    <source>
        <dbReference type="Proteomes" id="UP000191931"/>
    </source>
</evidence>
<dbReference type="Pfam" id="PF05973">
    <property type="entry name" value="Gp49"/>
    <property type="match status" value="1"/>
</dbReference>
<reference evidence="1 2" key="1">
    <citation type="submission" date="2017-03" db="EMBL/GenBank/DDBJ databases">
        <authorList>
            <person name="Afonso C.L."/>
            <person name="Miller P.J."/>
            <person name="Scott M.A."/>
            <person name="Spackman E."/>
            <person name="Goraichik I."/>
            <person name="Dimitrov K.M."/>
            <person name="Suarez D.L."/>
            <person name="Swayne D.E."/>
        </authorList>
    </citation>
    <scope>NUCLEOTIDE SEQUENCE [LARGE SCALE GENOMIC DNA]</scope>
    <source>
        <strain evidence="1">PRJEB14757</strain>
    </source>
</reference>
<name>A0A1W1H8I5_9BACT</name>